<organism evidence="2 3">
    <name type="scientific">Fusarium duplospermum</name>
    <dbReference type="NCBI Taxonomy" id="1325734"/>
    <lineage>
        <taxon>Eukaryota</taxon>
        <taxon>Fungi</taxon>
        <taxon>Dikarya</taxon>
        <taxon>Ascomycota</taxon>
        <taxon>Pezizomycotina</taxon>
        <taxon>Sordariomycetes</taxon>
        <taxon>Hypocreomycetidae</taxon>
        <taxon>Hypocreales</taxon>
        <taxon>Nectriaceae</taxon>
        <taxon>Fusarium</taxon>
        <taxon>Fusarium solani species complex</taxon>
    </lineage>
</organism>
<dbReference type="EMBL" id="NKCI01000315">
    <property type="protein sequence ID" value="RSL43701.1"/>
    <property type="molecule type" value="Genomic_DNA"/>
</dbReference>
<sequence length="789" mass="89345">MNQNQVENVEQQLYQDRGISFRGTARIRFAHLRFGNLCPREPNKKITAHLKERFSGEGCLRLEPKNHIPAIISQGTLDASIGASQNVSQDVLLENNGKQPPELRLPENCTVECLQGLHRVAAGKEFLPRRDWWWTIDLYLEDASKDLKTSLSEEYSNSINFSDGEIFLKLRQYNDDANKQIGTIFAEKRMWGRLSRDKRKDLKQLLNHKVILAGLDALRTLPGLFAGFRIEHRFMAMKCHEEASNYLLHILQVWTNILGGKKSHMRRVDRQTVELLQLRAPGYSSHDASVVSKSFQKGTIFPAIRNQDTRKAIWKNLQSLPCLIPSLYSFFEDLKYLQPPAKVLRQLAAPSKYSTREAMWRIFTAHGMPENQWLLQTGEGEADYRWVPGSSSDQFEFGYQQVWLYAWRHWTELVPECPRKEEGEATPIPQRPDPRRWHEIARLAARLGFESDEIDRFLSLDPDREIAREALLKARNPEHFGYDDSDFENYVTEVCRIFNLAKELPADNLKPYLLIPGCGESLARRCGRVFDNAYKTDQKHLFLPYLHDLQHGEASGVSSFAIRVSVYFAFFGRRLPAGNAHEGPIAGHARISSGHTDENRGNRSSQVQKSQSTTQGQQETVDASITTPGTSEIQVMPPINEDAPAIPTSGELQTLPTVVSDTDMIDYIPTDPSKMIIKVWQDGQMKDYREPVSMLQLSTILTDDSLERRVPQNPDFGDAIQTAINQFPGAVSRVQSAAGKAATSIPDIIKGIPGQAKDIPDLINGVPELIEELFPKNCSLGTGQFLICH</sequence>
<feature type="compositionally biased region" description="Polar residues" evidence="1">
    <location>
        <begin position="621"/>
        <end position="633"/>
    </location>
</feature>
<comment type="caution">
    <text evidence="2">The sequence shown here is derived from an EMBL/GenBank/DDBJ whole genome shotgun (WGS) entry which is preliminary data.</text>
</comment>
<dbReference type="Pfam" id="PF12520">
    <property type="entry name" value="DUF3723"/>
    <property type="match status" value="1"/>
</dbReference>
<proteinExistence type="predicted"/>
<name>A0A428NSD7_9HYPO</name>
<dbReference type="AlphaFoldDB" id="A0A428NSD7"/>
<reference evidence="2 3" key="1">
    <citation type="submission" date="2017-06" db="EMBL/GenBank/DDBJ databases">
        <title>Comparative genomic analysis of Ambrosia Fusariam Clade fungi.</title>
        <authorList>
            <person name="Stajich J.E."/>
            <person name="Carrillo J."/>
            <person name="Kijimoto T."/>
            <person name="Eskalen A."/>
            <person name="O'Donnell K."/>
            <person name="Kasson M."/>
        </authorList>
    </citation>
    <scope>NUCLEOTIDE SEQUENCE [LARGE SCALE GENOMIC DNA]</scope>
    <source>
        <strain evidence="2 3">NRRL62584</strain>
    </source>
</reference>
<keyword evidence="3" id="KW-1185">Reference proteome</keyword>
<dbReference type="OrthoDB" id="5084901at2759"/>
<evidence type="ECO:0000313" key="2">
    <source>
        <dbReference type="EMBL" id="RSL43701.1"/>
    </source>
</evidence>
<evidence type="ECO:0000313" key="3">
    <source>
        <dbReference type="Proteomes" id="UP000288168"/>
    </source>
</evidence>
<gene>
    <name evidence="2" type="ORF">CEP54_014975</name>
</gene>
<feature type="region of interest" description="Disordered" evidence="1">
    <location>
        <begin position="582"/>
        <end position="642"/>
    </location>
</feature>
<protein>
    <submittedName>
        <fullName evidence="2">Uncharacterized protein</fullName>
    </submittedName>
</protein>
<dbReference type="STRING" id="1325734.A0A428NSD7"/>
<evidence type="ECO:0000256" key="1">
    <source>
        <dbReference type="SAM" id="MobiDB-lite"/>
    </source>
</evidence>
<dbReference type="Proteomes" id="UP000288168">
    <property type="component" value="Unassembled WGS sequence"/>
</dbReference>
<feature type="compositionally biased region" description="Low complexity" evidence="1">
    <location>
        <begin position="604"/>
        <end position="620"/>
    </location>
</feature>
<accession>A0A428NSD7</accession>
<dbReference type="InterPro" id="IPR022198">
    <property type="entry name" value="DUF3723"/>
</dbReference>